<dbReference type="Proteomes" id="UP000281549">
    <property type="component" value="Unassembled WGS sequence"/>
</dbReference>
<comment type="subcellular location">
    <subcellularLocation>
        <location evidence="1">Nucleus</location>
        <location evidence="1">Nucleolus</location>
    </subcellularLocation>
</comment>
<evidence type="ECO:0000256" key="2">
    <source>
        <dbReference type="ARBA" id="ARBA00022574"/>
    </source>
</evidence>
<dbReference type="PRINTS" id="PR00320">
    <property type="entry name" value="GPROTEINBRPT"/>
</dbReference>
<dbReference type="Pfam" id="PF25173">
    <property type="entry name" value="Beta-prop_WDR3_1st"/>
    <property type="match status" value="1"/>
</dbReference>
<evidence type="ECO:0000313" key="10">
    <source>
        <dbReference type="Proteomes" id="UP000030755"/>
    </source>
</evidence>
<dbReference type="PROSITE" id="PS00678">
    <property type="entry name" value="WD_REPEATS_1"/>
    <property type="match status" value="2"/>
</dbReference>
<reference evidence="9" key="3">
    <citation type="submission" date="2018-08" db="EMBL/GenBank/DDBJ databases">
        <title>Leveraging single-cell genomics to expand the Fungal Tree of Life.</title>
        <authorList>
            <consortium name="DOE Joint Genome Institute"/>
            <person name="Ahrendt S.R."/>
            <person name="Quandt C.A."/>
            <person name="Ciobanu D."/>
            <person name="Clum A."/>
            <person name="Salamov A."/>
            <person name="Andreopoulos B."/>
            <person name="Cheng J.-F."/>
            <person name="Woyke T."/>
            <person name="Pelin A."/>
            <person name="Henrissat B."/>
            <person name="Reynolds N."/>
            <person name="Benny G.L."/>
            <person name="Smith M.E."/>
            <person name="James T.Y."/>
            <person name="Grigoriev I.V."/>
        </authorList>
    </citation>
    <scope>NUCLEOTIDE SEQUENCE</scope>
    <source>
        <strain evidence="9">CSF55</strain>
    </source>
</reference>
<keyword evidence="10" id="KW-1185">Reference proteome</keyword>
<reference evidence="8 10" key="1">
    <citation type="journal article" date="2013" name="Curr. Biol.">
        <title>Shared signatures of parasitism and phylogenomics unite Cryptomycota and microsporidia.</title>
        <authorList>
            <person name="James T.Y."/>
            <person name="Pelin A."/>
            <person name="Bonen L."/>
            <person name="Ahrendt S."/>
            <person name="Sain D."/>
            <person name="Corradi N."/>
            <person name="Stajich J.E."/>
        </authorList>
    </citation>
    <scope>NUCLEOTIDE SEQUENCE [LARGE SCALE GENOMIC DNA]</scope>
    <source>
        <strain evidence="8 10">CSF55</strain>
        <strain evidence="8 10">CSF55</strain>
    </source>
</reference>
<dbReference type="EMBL" id="ML004926">
    <property type="protein sequence ID" value="RKP21822.1"/>
    <property type="molecule type" value="Genomic_DNA"/>
</dbReference>
<dbReference type="GO" id="GO:0034511">
    <property type="term" value="F:U3 snoRNA binding"/>
    <property type="evidence" value="ECO:0007669"/>
    <property type="project" value="EnsemblFungi"/>
</dbReference>
<dbReference type="GO" id="GO:0000447">
    <property type="term" value="P:endonucleolytic cleavage in ITS1 to separate SSU-rRNA from 5.8S rRNA and LSU-rRNA from tricistronic rRNA transcript (SSU-rRNA, 5.8S rRNA, LSU-rRNA)"/>
    <property type="evidence" value="ECO:0007669"/>
    <property type="project" value="EnsemblFungi"/>
</dbReference>
<sequence>MVHSYLKYEPFSTFGVISSEGNILYEQDGENVIVPTLESVSVWNLRLQERIKNIIDQDCLTSINCIAKSHDGLLAAGYNDGSIRIWKKNEYASPLIVFNGHKSGITKLVFSKDGTKLASGSKDCDIVVWDVFGECGLYRLQGHKNAVTDIVFLNDEYLISSSKDMLVKCWELGSKACIETIVDNKNEVYSLTLSPDLKYLLVGSKDQQIRFYSINVENLTSLESNKNIFVFSGCLEKQSRERTIRCIFTNFNLIFVQSNDKSVDIFRMRTREEIDRKVKRRAKRKGVSDEKSCFEDEFEKLTVFKCEHKIKSCDLIAMKNGAKVVFSLSNNSIEEYFFKVKKNEKSFELEIEQVCKLDRFGHSSDVRVVSLSSDDIQLVSASSDCVKIWNTSSGKLVRTFNCPFALSCVFVPGDRQIVIGTKEGNIFIYDISTSLVIEQIEAHEGPIWSLQIRPDRRGLVSGSGDKLVKFWDFELVEDKEYSLTQRRLSLSLTRTLKMNDDILCVCYSNDQKYIAVGLLDSTVKIFFADSLKFYISLYGHKLPVLSLDISSDNTLILTGSADKNVKVWGMDFGDCHKSFFAHQDSVTQVKFVANTHYFFSAGKDGMVKYWDADKRENIMNLKGHQGEVWGLAISQHGNFVVSASHDRSIRMWQRTEDQVFIEEEREKQVDELIDASILQNQDNERPTIATAETLTLGEKIIEALDIFLESKSEISETNPILLAYGNISAEVYVFKVLDKISFAQLEDALIVLPFSYASHFLSFLSLNSQINPSLSTRIASFLCQIHFNQLKSSPEFKTMLDNLLVGNENNLKCIKEQVNFNLGALNLLKKLWESKHQSTFYADEELDAKLNQLYLLNKKVLKRKLVSQ</sequence>
<dbReference type="GO" id="GO:0000472">
    <property type="term" value="P:endonucleolytic cleavage to generate mature 5'-end of SSU-rRNA from (SSU-rRNA, 5.8S rRNA, LSU-rRNA)"/>
    <property type="evidence" value="ECO:0007669"/>
    <property type="project" value="EnsemblFungi"/>
</dbReference>
<feature type="repeat" description="WD" evidence="6">
    <location>
        <begin position="359"/>
        <end position="399"/>
    </location>
</feature>
<evidence type="ECO:0000259" key="7">
    <source>
        <dbReference type="Pfam" id="PF04003"/>
    </source>
</evidence>
<evidence type="ECO:0000256" key="4">
    <source>
        <dbReference type="ARBA" id="ARBA00023242"/>
    </source>
</evidence>
<name>A0A075AWC1_ROZAC</name>
<dbReference type="InterPro" id="IPR051570">
    <property type="entry name" value="TBC1_cilium_biogenesis"/>
</dbReference>
<dbReference type="PROSITE" id="PS50294">
    <property type="entry name" value="WD_REPEATS_REGION"/>
    <property type="match status" value="6"/>
</dbReference>
<evidence type="ECO:0000256" key="6">
    <source>
        <dbReference type="PROSITE-ProRule" id="PRU00221"/>
    </source>
</evidence>
<reference evidence="11" key="2">
    <citation type="journal article" date="2018" name="Nat. Microbiol.">
        <title>Leveraging single-cell genomics to expand the fungal tree of life.</title>
        <authorList>
            <person name="Ahrendt S.R."/>
            <person name="Quandt C.A."/>
            <person name="Ciobanu D."/>
            <person name="Clum A."/>
            <person name="Salamov A."/>
            <person name="Andreopoulos B."/>
            <person name="Cheng J.F."/>
            <person name="Woyke T."/>
            <person name="Pelin A."/>
            <person name="Henrissat B."/>
            <person name="Reynolds N.K."/>
            <person name="Benny G.L."/>
            <person name="Smith M.E."/>
            <person name="James T.Y."/>
            <person name="Grigoriev I.V."/>
        </authorList>
    </citation>
    <scope>NUCLEOTIDE SEQUENCE [LARGE SCALE GENOMIC DNA]</scope>
    <source>
        <strain evidence="11">CSF55</strain>
    </source>
</reference>
<dbReference type="FunFam" id="2.130.10.10:FF:000157">
    <property type="entry name" value="WD repeat domain 3"/>
    <property type="match status" value="1"/>
</dbReference>
<dbReference type="PROSITE" id="PS50082">
    <property type="entry name" value="WD_REPEATS_2"/>
    <property type="match status" value="8"/>
</dbReference>
<feature type="domain" description="Small-subunit processome Utp12" evidence="7">
    <location>
        <begin position="730"/>
        <end position="829"/>
    </location>
</feature>
<evidence type="ECO:0000313" key="8">
    <source>
        <dbReference type="EMBL" id="EPZ34550.1"/>
    </source>
</evidence>
<dbReference type="PANTHER" id="PTHR19853">
    <property type="entry name" value="WD REPEAT CONTAINING PROTEIN 3 WDR3"/>
    <property type="match status" value="1"/>
</dbReference>
<feature type="repeat" description="WD" evidence="6">
    <location>
        <begin position="181"/>
        <end position="222"/>
    </location>
</feature>
<dbReference type="SMART" id="SM00320">
    <property type="entry name" value="WD40"/>
    <property type="match status" value="11"/>
</dbReference>
<dbReference type="STRING" id="988480.A0A075AWC1"/>
<feature type="repeat" description="WD" evidence="6">
    <location>
        <begin position="98"/>
        <end position="131"/>
    </location>
</feature>
<dbReference type="GO" id="GO:0034388">
    <property type="term" value="C:Pwp2p-containing subcomplex of 90S preribosome"/>
    <property type="evidence" value="ECO:0007669"/>
    <property type="project" value="EnsemblFungi"/>
</dbReference>
<dbReference type="OrthoDB" id="407922at2759"/>
<organism evidence="8 10">
    <name type="scientific">Rozella allomycis (strain CSF55)</name>
    <dbReference type="NCBI Taxonomy" id="988480"/>
    <lineage>
        <taxon>Eukaryota</taxon>
        <taxon>Fungi</taxon>
        <taxon>Fungi incertae sedis</taxon>
        <taxon>Cryptomycota</taxon>
        <taxon>Cryptomycota incertae sedis</taxon>
        <taxon>Rozella</taxon>
    </lineage>
</organism>
<comment type="similarity">
    <text evidence="5">Belongs to the WD repeat WDR3/UTP12 family.</text>
</comment>
<proteinExistence type="inferred from homology"/>
<protein>
    <submittedName>
        <fullName evidence="9">U3 snoRNA associted protein Dip2</fullName>
    </submittedName>
</protein>
<dbReference type="FunFam" id="2.130.10.10:FF:000178">
    <property type="entry name" value="WD repeat domain 3"/>
    <property type="match status" value="1"/>
</dbReference>
<gene>
    <name evidence="8" type="ORF">O9G_001806</name>
    <name evidence="9" type="ORF">ROZALSC1DRAFT_26788</name>
</gene>
<dbReference type="HOGENOM" id="CLU_005318_0_1_1"/>
<dbReference type="InterPro" id="IPR001680">
    <property type="entry name" value="WD40_rpt"/>
</dbReference>
<dbReference type="OMA" id="MNIPLTC"/>
<evidence type="ECO:0000256" key="3">
    <source>
        <dbReference type="ARBA" id="ARBA00022737"/>
    </source>
</evidence>
<dbReference type="InterPro" id="IPR015943">
    <property type="entry name" value="WD40/YVTN_repeat-like_dom_sf"/>
</dbReference>
<dbReference type="Gene3D" id="2.130.10.10">
    <property type="entry name" value="YVTN repeat-like/Quinoprotein amine dehydrogenase"/>
    <property type="match status" value="5"/>
</dbReference>
<feature type="repeat" description="WD" evidence="6">
    <location>
        <begin position="440"/>
        <end position="474"/>
    </location>
</feature>
<dbReference type="PANTHER" id="PTHR19853:SF0">
    <property type="entry name" value="WD REPEAT-CONTAINING PROTEIN 3"/>
    <property type="match status" value="1"/>
</dbReference>
<dbReference type="SUPFAM" id="SSF50978">
    <property type="entry name" value="WD40 repeat-like"/>
    <property type="match status" value="2"/>
</dbReference>
<feature type="repeat" description="WD" evidence="6">
    <location>
        <begin position="621"/>
        <end position="653"/>
    </location>
</feature>
<dbReference type="InterPro" id="IPR007148">
    <property type="entry name" value="SSU_processome_Utp12"/>
</dbReference>
<dbReference type="GO" id="GO:0000480">
    <property type="term" value="P:endonucleolytic cleavage in 5'-ETS of tricistronic rRNA transcript (SSU-rRNA, 5.8S rRNA, LSU-rRNA)"/>
    <property type="evidence" value="ECO:0007669"/>
    <property type="project" value="EnsemblFungi"/>
</dbReference>
<dbReference type="Pfam" id="PF04003">
    <property type="entry name" value="Utp12"/>
    <property type="match status" value="1"/>
</dbReference>
<dbReference type="CDD" id="cd00200">
    <property type="entry name" value="WD40"/>
    <property type="match status" value="2"/>
</dbReference>
<feature type="repeat" description="WD" evidence="6">
    <location>
        <begin position="537"/>
        <end position="578"/>
    </location>
</feature>
<dbReference type="Pfam" id="PF25172">
    <property type="entry name" value="Beta-prop_WDR3_2nd"/>
    <property type="match status" value="1"/>
</dbReference>
<feature type="repeat" description="WD" evidence="6">
    <location>
        <begin position="579"/>
        <end position="620"/>
    </location>
</feature>
<keyword evidence="2 6" id="KW-0853">WD repeat</keyword>
<feature type="repeat" description="WD" evidence="6">
    <location>
        <begin position="140"/>
        <end position="180"/>
    </location>
</feature>
<dbReference type="InterPro" id="IPR020472">
    <property type="entry name" value="WD40_PAC1"/>
</dbReference>
<evidence type="ECO:0000313" key="11">
    <source>
        <dbReference type="Proteomes" id="UP000281549"/>
    </source>
</evidence>
<dbReference type="EMBL" id="KE560945">
    <property type="protein sequence ID" value="EPZ34550.1"/>
    <property type="molecule type" value="Genomic_DNA"/>
</dbReference>
<dbReference type="InterPro" id="IPR036322">
    <property type="entry name" value="WD40_repeat_dom_sf"/>
</dbReference>
<dbReference type="InterPro" id="IPR019775">
    <property type="entry name" value="WD40_repeat_CS"/>
</dbReference>
<evidence type="ECO:0000256" key="5">
    <source>
        <dbReference type="ARBA" id="ARBA00038229"/>
    </source>
</evidence>
<keyword evidence="3" id="KW-0677">Repeat</keyword>
<evidence type="ECO:0000313" key="9">
    <source>
        <dbReference type="EMBL" id="RKP21822.1"/>
    </source>
</evidence>
<evidence type="ECO:0000256" key="1">
    <source>
        <dbReference type="ARBA" id="ARBA00004604"/>
    </source>
</evidence>
<dbReference type="GO" id="GO:0032040">
    <property type="term" value="C:small-subunit processome"/>
    <property type="evidence" value="ECO:0007669"/>
    <property type="project" value="EnsemblFungi"/>
</dbReference>
<dbReference type="AlphaFoldDB" id="A0A075AWC1"/>
<accession>A0A075AWC1</accession>
<dbReference type="Proteomes" id="UP000030755">
    <property type="component" value="Unassembled WGS sequence"/>
</dbReference>
<keyword evidence="4" id="KW-0539">Nucleus</keyword>